<feature type="region of interest" description="Disordered" evidence="13">
    <location>
        <begin position="30"/>
        <end position="49"/>
    </location>
</feature>
<name>A0A7W7C633_9PSEU</name>
<dbReference type="GO" id="GO:0009253">
    <property type="term" value="P:peptidoglycan catabolic process"/>
    <property type="evidence" value="ECO:0007669"/>
    <property type="project" value="InterPro"/>
</dbReference>
<comment type="subcellular location">
    <subcellularLocation>
        <location evidence="2">Secreted</location>
    </subcellularLocation>
</comment>
<comment type="caution">
    <text evidence="15">The sequence shown here is derived from an EMBL/GenBank/DDBJ whole genome shotgun (WGS) entry which is preliminary data.</text>
</comment>
<sequence>MTKPLRTTLVALLATAAALASGLPAHAEPGNHAMGSQIAKHEGRSARPATFDAAASVPGMDVSSWQGNVDWARAWANGARFAYVKATESTTYRNPYFNQQYGGSYNVGMIRGAYHFAAPNLTSGATQANYFVDNGGGWSPDGKTLPGLLDIEYNPYGGDTCYGIGQRAMVTWISDFVNTYRSRTGRWPVIYTATNWWNQCTGNLADYSQVSPLFIANYSGSPGPLPQRWLYHTIWQHADSGVFPGDQDLFNGTYDRLKVLATNRD</sequence>
<keyword evidence="6" id="KW-0929">Antimicrobial</keyword>
<comment type="similarity">
    <text evidence="3 12">Belongs to the glycosyl hydrolase 25 family.</text>
</comment>
<evidence type="ECO:0000256" key="2">
    <source>
        <dbReference type="ARBA" id="ARBA00004613"/>
    </source>
</evidence>
<dbReference type="EC" id="3.2.1.17" evidence="4 12"/>
<dbReference type="Pfam" id="PF01183">
    <property type="entry name" value="Glyco_hydro_25"/>
    <property type="match status" value="1"/>
</dbReference>
<keyword evidence="14" id="KW-0732">Signal</keyword>
<evidence type="ECO:0000256" key="6">
    <source>
        <dbReference type="ARBA" id="ARBA00022529"/>
    </source>
</evidence>
<evidence type="ECO:0000256" key="4">
    <source>
        <dbReference type="ARBA" id="ARBA00012732"/>
    </source>
</evidence>
<evidence type="ECO:0000313" key="15">
    <source>
        <dbReference type="EMBL" id="MBB4675193.1"/>
    </source>
</evidence>
<evidence type="ECO:0000256" key="14">
    <source>
        <dbReference type="SAM" id="SignalP"/>
    </source>
</evidence>
<dbReference type="EMBL" id="JACHMH010000001">
    <property type="protein sequence ID" value="MBB4675193.1"/>
    <property type="molecule type" value="Genomic_DNA"/>
</dbReference>
<evidence type="ECO:0000313" key="16">
    <source>
        <dbReference type="Proteomes" id="UP000533598"/>
    </source>
</evidence>
<dbReference type="Proteomes" id="UP000533598">
    <property type="component" value="Unassembled WGS sequence"/>
</dbReference>
<dbReference type="FunFam" id="3.20.20.80:FF:000060">
    <property type="entry name" value="Lysozyme M1"/>
    <property type="match status" value="1"/>
</dbReference>
<keyword evidence="5" id="KW-0964">Secreted</keyword>
<dbReference type="Gene3D" id="3.20.20.80">
    <property type="entry name" value="Glycosidases"/>
    <property type="match status" value="1"/>
</dbReference>
<dbReference type="InterPro" id="IPR017853">
    <property type="entry name" value="GH"/>
</dbReference>
<protein>
    <recommendedName>
        <fullName evidence="4 12">Lysozyme</fullName>
        <ecNumber evidence="4 12">3.2.1.17</ecNumber>
    </recommendedName>
</protein>
<dbReference type="SMART" id="SM00641">
    <property type="entry name" value="Glyco_25"/>
    <property type="match status" value="1"/>
</dbReference>
<accession>A0A7W7C633</accession>
<dbReference type="PANTHER" id="PTHR34135:SF2">
    <property type="entry name" value="LYSOZYME"/>
    <property type="match status" value="1"/>
</dbReference>
<reference evidence="15 16" key="1">
    <citation type="submission" date="2020-08" db="EMBL/GenBank/DDBJ databases">
        <title>Sequencing the genomes of 1000 actinobacteria strains.</title>
        <authorList>
            <person name="Klenk H.-P."/>
        </authorList>
    </citation>
    <scope>NUCLEOTIDE SEQUENCE [LARGE SCALE GENOMIC DNA]</scope>
    <source>
        <strain evidence="15 16">DSM 44230</strain>
    </source>
</reference>
<dbReference type="PANTHER" id="PTHR34135">
    <property type="entry name" value="LYSOZYME"/>
    <property type="match status" value="1"/>
</dbReference>
<dbReference type="InterPro" id="IPR002053">
    <property type="entry name" value="Glyco_hydro_25"/>
</dbReference>
<comment type="function">
    <text evidence="11">This enzyme has both lysozyme (acetylmuramidase) and diacetylmuramidase activities.</text>
</comment>
<keyword evidence="10 12" id="KW-0326">Glycosidase</keyword>
<dbReference type="GO" id="GO:0042742">
    <property type="term" value="P:defense response to bacterium"/>
    <property type="evidence" value="ECO:0007669"/>
    <property type="project" value="UniProtKB-KW"/>
</dbReference>
<evidence type="ECO:0000256" key="9">
    <source>
        <dbReference type="ARBA" id="ARBA00023157"/>
    </source>
</evidence>
<evidence type="ECO:0000256" key="7">
    <source>
        <dbReference type="ARBA" id="ARBA00022638"/>
    </source>
</evidence>
<keyword evidence="9" id="KW-1015">Disulfide bond</keyword>
<evidence type="ECO:0000256" key="12">
    <source>
        <dbReference type="RuleBase" id="RU361176"/>
    </source>
</evidence>
<dbReference type="PROSITE" id="PS51904">
    <property type="entry name" value="GLYCOSYL_HYDROL_F25_2"/>
    <property type="match status" value="1"/>
</dbReference>
<dbReference type="GO" id="GO:0016998">
    <property type="term" value="P:cell wall macromolecule catabolic process"/>
    <property type="evidence" value="ECO:0007669"/>
    <property type="project" value="InterPro"/>
</dbReference>
<dbReference type="AlphaFoldDB" id="A0A7W7C633"/>
<keyword evidence="8 12" id="KW-0378">Hydrolase</keyword>
<gene>
    <name evidence="15" type="ORF">HNR67_001311</name>
</gene>
<dbReference type="SUPFAM" id="SSF51445">
    <property type="entry name" value="(Trans)glycosidases"/>
    <property type="match status" value="1"/>
</dbReference>
<feature type="signal peptide" evidence="14">
    <location>
        <begin position="1"/>
        <end position="27"/>
    </location>
</feature>
<dbReference type="GO" id="GO:0031640">
    <property type="term" value="P:killing of cells of another organism"/>
    <property type="evidence" value="ECO:0007669"/>
    <property type="project" value="UniProtKB-KW"/>
</dbReference>
<dbReference type="GO" id="GO:0005576">
    <property type="term" value="C:extracellular region"/>
    <property type="evidence" value="ECO:0007669"/>
    <property type="project" value="UniProtKB-SubCell"/>
</dbReference>
<dbReference type="InterPro" id="IPR008270">
    <property type="entry name" value="Glyco_hydro_25_AS"/>
</dbReference>
<dbReference type="PROSITE" id="PS00953">
    <property type="entry name" value="GLYCOSYL_HYDROL_F25_1"/>
    <property type="match status" value="1"/>
</dbReference>
<keyword evidence="16" id="KW-1185">Reference proteome</keyword>
<feature type="chain" id="PRO_5031474278" description="Lysozyme" evidence="14">
    <location>
        <begin position="28"/>
        <end position="265"/>
    </location>
</feature>
<keyword evidence="7" id="KW-0081">Bacteriolytic enzyme</keyword>
<evidence type="ECO:0000256" key="1">
    <source>
        <dbReference type="ARBA" id="ARBA00000632"/>
    </source>
</evidence>
<proteinExistence type="inferred from homology"/>
<evidence type="ECO:0000256" key="11">
    <source>
        <dbReference type="ARBA" id="ARBA00055588"/>
    </source>
</evidence>
<evidence type="ECO:0000256" key="13">
    <source>
        <dbReference type="SAM" id="MobiDB-lite"/>
    </source>
</evidence>
<organism evidence="15 16">
    <name type="scientific">Crossiella cryophila</name>
    <dbReference type="NCBI Taxonomy" id="43355"/>
    <lineage>
        <taxon>Bacteria</taxon>
        <taxon>Bacillati</taxon>
        <taxon>Actinomycetota</taxon>
        <taxon>Actinomycetes</taxon>
        <taxon>Pseudonocardiales</taxon>
        <taxon>Pseudonocardiaceae</taxon>
        <taxon>Crossiella</taxon>
    </lineage>
</organism>
<dbReference type="InterPro" id="IPR018077">
    <property type="entry name" value="Glyco_hydro_fam25_subgr"/>
</dbReference>
<dbReference type="RefSeq" id="WP_185001207.1">
    <property type="nucleotide sequence ID" value="NZ_BAAAUI010000053.1"/>
</dbReference>
<dbReference type="GO" id="GO:0003796">
    <property type="term" value="F:lysozyme activity"/>
    <property type="evidence" value="ECO:0007669"/>
    <property type="project" value="UniProtKB-EC"/>
</dbReference>
<dbReference type="GO" id="GO:0016052">
    <property type="term" value="P:carbohydrate catabolic process"/>
    <property type="evidence" value="ECO:0007669"/>
    <property type="project" value="TreeGrafter"/>
</dbReference>
<dbReference type="CDD" id="cd06412">
    <property type="entry name" value="GH25_CH-type"/>
    <property type="match status" value="1"/>
</dbReference>
<evidence type="ECO:0000256" key="3">
    <source>
        <dbReference type="ARBA" id="ARBA00010646"/>
    </source>
</evidence>
<evidence type="ECO:0000256" key="8">
    <source>
        <dbReference type="ARBA" id="ARBA00022801"/>
    </source>
</evidence>
<evidence type="ECO:0000256" key="5">
    <source>
        <dbReference type="ARBA" id="ARBA00022525"/>
    </source>
</evidence>
<comment type="catalytic activity">
    <reaction evidence="1 12">
        <text>Hydrolysis of (1-&gt;4)-beta-linkages between N-acetylmuramic acid and N-acetyl-D-glucosamine residues in a peptidoglycan and between N-acetyl-D-glucosamine residues in chitodextrins.</text>
        <dbReference type="EC" id="3.2.1.17"/>
    </reaction>
</comment>
<evidence type="ECO:0000256" key="10">
    <source>
        <dbReference type="ARBA" id="ARBA00023295"/>
    </source>
</evidence>